<gene>
    <name evidence="6" type="ORF">CUU80_08365</name>
</gene>
<dbReference type="Proteomes" id="UP000228755">
    <property type="component" value="Unassembled WGS sequence"/>
</dbReference>
<dbReference type="PANTHER" id="PTHR43649:SF31">
    <property type="entry name" value="SN-GLYCEROL-3-PHOSPHATE-BINDING PERIPLASMIC PROTEIN UGPB"/>
    <property type="match status" value="1"/>
</dbReference>
<comment type="caution">
    <text evidence="6">The sequence shown here is derived from an EMBL/GenBank/DDBJ whole genome shotgun (WGS) entry which is preliminary data.</text>
</comment>
<dbReference type="SUPFAM" id="SSF53850">
    <property type="entry name" value="Periplasmic binding protein-like II"/>
    <property type="match status" value="1"/>
</dbReference>
<evidence type="ECO:0000256" key="4">
    <source>
        <dbReference type="ARBA" id="ARBA00022729"/>
    </source>
</evidence>
<reference evidence="6 7" key="1">
    <citation type="submission" date="2017-11" db="EMBL/GenBank/DDBJ databases">
        <title>Draft genome sequences of strains TRE 1, TRE D, TRE H and TRI 7, isolated from tamarins, belonging to four potential novel Bifidobacterium species.</title>
        <authorList>
            <person name="Mattarelli P."/>
            <person name="Modesto M."/>
            <person name="Bonetti A."/>
            <person name="Puglisi E."/>
            <person name="Morelli L."/>
        </authorList>
    </citation>
    <scope>NUCLEOTIDE SEQUENCE [LARGE SCALE GENOMIC DNA]</scope>
    <source>
        <strain evidence="7">TRED</strain>
    </source>
</reference>
<dbReference type="PROSITE" id="PS51257">
    <property type="entry name" value="PROKAR_LIPOPROTEIN"/>
    <property type="match status" value="1"/>
</dbReference>
<proteinExistence type="inferred from homology"/>
<evidence type="ECO:0000313" key="7">
    <source>
        <dbReference type="Proteomes" id="UP000228755"/>
    </source>
</evidence>
<dbReference type="EMBL" id="PGLQ01000006">
    <property type="protein sequence ID" value="PJM78600.1"/>
    <property type="molecule type" value="Genomic_DNA"/>
</dbReference>
<evidence type="ECO:0000256" key="3">
    <source>
        <dbReference type="ARBA" id="ARBA00022448"/>
    </source>
</evidence>
<sequence length="439" mass="46087">MNSLKKVATLLTVTAMASTLVACGPGASSSNANANTETVSKDLGDEKIELKLWDGAGLKAMDDALIKAFEAKYPNITVKATYDPDNVSAQNGPRVISASETPDVARITDMGSAVRGKHVVDLEEYAKLYDWNIPDSQTVNYRLTDSGELGSGDLYAVPDGFTMTGIFWNKKIAKQLGITEAPKTVAEFEADLQKAKDAGVQPMMASSKDAGIIHLIDGLIINENGVDAVRAWTQQRDGATIDTDGTAKAAQYIADWASKGYFPDGVNALDSSTALARFTKGEGLFFPAGNWYTSSVSEALGEDAGFIAVPPKTEGEGAGGALDGATPFGIPTNAKHKNAAAAFLNFLTTDEARQIAIDNGYAPLGEGEAKSDDPVMQSVLDTYAAFIKGGNTATHISNSTAGIQANALIPAIQELVDGSLKPADFGAEIQAKYADELGK</sequence>
<dbReference type="Gene3D" id="3.40.190.10">
    <property type="entry name" value="Periplasmic binding protein-like II"/>
    <property type="match status" value="2"/>
</dbReference>
<protein>
    <submittedName>
        <fullName evidence="6">Sugar ABC transporter substrate-binding protein</fullName>
    </submittedName>
</protein>
<evidence type="ECO:0000313" key="6">
    <source>
        <dbReference type="EMBL" id="PJM78600.1"/>
    </source>
</evidence>
<comment type="subcellular location">
    <subcellularLocation>
        <location evidence="1">Cell envelope</location>
    </subcellularLocation>
</comment>
<dbReference type="InterPro" id="IPR050490">
    <property type="entry name" value="Bact_solute-bd_prot1"/>
</dbReference>
<feature type="signal peptide" evidence="5">
    <location>
        <begin position="1"/>
        <end position="34"/>
    </location>
</feature>
<dbReference type="Pfam" id="PF01547">
    <property type="entry name" value="SBP_bac_1"/>
    <property type="match status" value="1"/>
</dbReference>
<keyword evidence="3" id="KW-0813">Transport</keyword>
<comment type="similarity">
    <text evidence="2">Belongs to the bacterial solute-binding protein 1 family.</text>
</comment>
<dbReference type="RefSeq" id="WP_100496862.1">
    <property type="nucleotide sequence ID" value="NZ_PGLQ01000006.1"/>
</dbReference>
<dbReference type="GO" id="GO:0030313">
    <property type="term" value="C:cell envelope"/>
    <property type="evidence" value="ECO:0007669"/>
    <property type="project" value="UniProtKB-SubCell"/>
</dbReference>
<keyword evidence="4 5" id="KW-0732">Signal</keyword>
<dbReference type="AlphaFoldDB" id="A0A2M9HP64"/>
<keyword evidence="7" id="KW-1185">Reference proteome</keyword>
<organism evidence="6 7">
    <name type="scientific">Bifidobacterium scaligerum</name>
    <dbReference type="NCBI Taxonomy" id="2052656"/>
    <lineage>
        <taxon>Bacteria</taxon>
        <taxon>Bacillati</taxon>
        <taxon>Actinomycetota</taxon>
        <taxon>Actinomycetes</taxon>
        <taxon>Bifidobacteriales</taxon>
        <taxon>Bifidobacteriaceae</taxon>
        <taxon>Bifidobacterium</taxon>
    </lineage>
</organism>
<accession>A0A2M9HP64</accession>
<feature type="chain" id="PRO_5014605192" evidence="5">
    <location>
        <begin position="35"/>
        <end position="439"/>
    </location>
</feature>
<evidence type="ECO:0000256" key="2">
    <source>
        <dbReference type="ARBA" id="ARBA00008520"/>
    </source>
</evidence>
<dbReference type="InterPro" id="IPR006059">
    <property type="entry name" value="SBP"/>
</dbReference>
<name>A0A2M9HP64_9BIFI</name>
<evidence type="ECO:0000256" key="5">
    <source>
        <dbReference type="SAM" id="SignalP"/>
    </source>
</evidence>
<dbReference type="OrthoDB" id="2060074at2"/>
<dbReference type="PANTHER" id="PTHR43649">
    <property type="entry name" value="ARABINOSE-BINDING PROTEIN-RELATED"/>
    <property type="match status" value="1"/>
</dbReference>
<evidence type="ECO:0000256" key="1">
    <source>
        <dbReference type="ARBA" id="ARBA00004196"/>
    </source>
</evidence>